<gene>
    <name evidence="4" type="ORF">AAHA92_08075</name>
</gene>
<sequence>MGGDSNCSSPSSTEDVSLSSQDFPHESNLSSRDDECLSHKVVNSLIAEAAESQRLKVYTKVLRSYEDLQSKIDGLEDANSRILNLRHSHILSREFGAPDPSSFLVVGPKGSGKSSLINKISRVFEYNVFQPARAQVSCNSSPEDGTYFIHKYMVPRNSASFILYDTRGLSDDASENLKMIKPWMTKGVRDGELVTRESDSETLKARLKCMDREGSSSGQASSIHFVIFVVNGLSVLESMNSTDETKKGYSEMIKTAFKNPWLSFKDGMPAIVVTHGDLMSLSDRVRVRVYLGELLGVDPTDQIFDIPENDDPATKLAKFDLLFYCLDRAEPCRPSIDDLFAYKVKAVVKFLITIITAIFMFWMVVGPHPGWPGAPPPAGDSLQHGQPQAPPFKADWHKIRHLWLEE</sequence>
<dbReference type="EMBL" id="JBEAFC010000004">
    <property type="protein sequence ID" value="KAL1557507.1"/>
    <property type="molecule type" value="Genomic_DNA"/>
</dbReference>
<keyword evidence="5" id="KW-1185">Reference proteome</keyword>
<name>A0ABD1HMG6_SALDI</name>
<organism evidence="4 5">
    <name type="scientific">Salvia divinorum</name>
    <name type="common">Maria pastora</name>
    <name type="synonym">Diviner's sage</name>
    <dbReference type="NCBI Taxonomy" id="28513"/>
    <lineage>
        <taxon>Eukaryota</taxon>
        <taxon>Viridiplantae</taxon>
        <taxon>Streptophyta</taxon>
        <taxon>Embryophyta</taxon>
        <taxon>Tracheophyta</taxon>
        <taxon>Spermatophyta</taxon>
        <taxon>Magnoliopsida</taxon>
        <taxon>eudicotyledons</taxon>
        <taxon>Gunneridae</taxon>
        <taxon>Pentapetalae</taxon>
        <taxon>asterids</taxon>
        <taxon>lamiids</taxon>
        <taxon>Lamiales</taxon>
        <taxon>Lamiaceae</taxon>
        <taxon>Nepetoideae</taxon>
        <taxon>Mentheae</taxon>
        <taxon>Salviinae</taxon>
        <taxon>Salvia</taxon>
        <taxon>Salvia subgen. Calosphace</taxon>
    </lineage>
</organism>
<evidence type="ECO:0000256" key="3">
    <source>
        <dbReference type="SAM" id="Phobius"/>
    </source>
</evidence>
<keyword evidence="1" id="KW-0175">Coiled coil</keyword>
<dbReference type="PANTHER" id="PTHR14241">
    <property type="entry name" value="INTERFERON-INDUCED PROTEIN 44"/>
    <property type="match status" value="1"/>
</dbReference>
<dbReference type="SUPFAM" id="SSF52540">
    <property type="entry name" value="P-loop containing nucleoside triphosphate hydrolases"/>
    <property type="match status" value="1"/>
</dbReference>
<feature type="compositionally biased region" description="Polar residues" evidence="2">
    <location>
        <begin position="1"/>
        <end position="30"/>
    </location>
</feature>
<dbReference type="AlphaFoldDB" id="A0ABD1HMG6"/>
<reference evidence="4 5" key="1">
    <citation type="submission" date="2024-06" db="EMBL/GenBank/DDBJ databases">
        <title>A chromosome level genome sequence of Diviner's sage (Salvia divinorum).</title>
        <authorList>
            <person name="Ford S.A."/>
            <person name="Ro D.-K."/>
            <person name="Ness R.W."/>
            <person name="Phillips M.A."/>
        </authorList>
    </citation>
    <scope>NUCLEOTIDE SEQUENCE [LARGE SCALE GENOMIC DNA]</scope>
    <source>
        <strain evidence="4">SAF-2024a</strain>
        <tissue evidence="4">Leaf</tissue>
    </source>
</reference>
<dbReference type="InterPro" id="IPR027417">
    <property type="entry name" value="P-loop_NTPase"/>
</dbReference>
<feature type="region of interest" description="Disordered" evidence="2">
    <location>
        <begin position="1"/>
        <end position="31"/>
    </location>
</feature>
<dbReference type="Gene3D" id="3.40.50.300">
    <property type="entry name" value="P-loop containing nucleotide triphosphate hydrolases"/>
    <property type="match status" value="1"/>
</dbReference>
<proteinExistence type="predicted"/>
<evidence type="ECO:0000256" key="1">
    <source>
        <dbReference type="SAM" id="Coils"/>
    </source>
</evidence>
<evidence type="ECO:0000313" key="4">
    <source>
        <dbReference type="EMBL" id="KAL1557507.1"/>
    </source>
</evidence>
<keyword evidence="3" id="KW-0472">Membrane</keyword>
<feature type="transmembrane region" description="Helical" evidence="3">
    <location>
        <begin position="346"/>
        <end position="365"/>
    </location>
</feature>
<keyword evidence="3" id="KW-0812">Transmembrane</keyword>
<evidence type="ECO:0000256" key="2">
    <source>
        <dbReference type="SAM" id="MobiDB-lite"/>
    </source>
</evidence>
<evidence type="ECO:0000313" key="5">
    <source>
        <dbReference type="Proteomes" id="UP001567538"/>
    </source>
</evidence>
<accession>A0ABD1HMG6</accession>
<feature type="coiled-coil region" evidence="1">
    <location>
        <begin position="58"/>
        <end position="85"/>
    </location>
</feature>
<keyword evidence="3" id="KW-1133">Transmembrane helix</keyword>
<dbReference type="Proteomes" id="UP001567538">
    <property type="component" value="Unassembled WGS sequence"/>
</dbReference>
<protein>
    <submittedName>
        <fullName evidence="4">Uncharacterized protein</fullName>
    </submittedName>
</protein>
<dbReference type="PANTHER" id="PTHR14241:SF32">
    <property type="entry name" value="VWFA DOMAIN-CONTAINING PROTEIN-RELATED"/>
    <property type="match status" value="1"/>
</dbReference>
<comment type="caution">
    <text evidence="4">The sequence shown here is derived from an EMBL/GenBank/DDBJ whole genome shotgun (WGS) entry which is preliminary data.</text>
</comment>